<feature type="binding site" evidence="8">
    <location>
        <position position="219"/>
    </location>
    <ligand>
        <name>Mg(2+)</name>
        <dbReference type="ChEBI" id="CHEBI:18420"/>
    </ligand>
</feature>
<dbReference type="GO" id="GO:0003924">
    <property type="term" value="F:GTPase activity"/>
    <property type="evidence" value="ECO:0007669"/>
    <property type="project" value="UniProtKB-UniRule"/>
</dbReference>
<dbReference type="GO" id="GO:0005737">
    <property type="term" value="C:cytoplasm"/>
    <property type="evidence" value="ECO:0007669"/>
    <property type="project" value="UniProtKB-SubCell"/>
</dbReference>
<evidence type="ECO:0000256" key="6">
    <source>
        <dbReference type="HAMAP-Rule" id="MF_00900"/>
    </source>
</evidence>
<dbReference type="GO" id="GO:0043022">
    <property type="term" value="F:ribosome binding"/>
    <property type="evidence" value="ECO:0007669"/>
    <property type="project" value="TreeGrafter"/>
</dbReference>
<comment type="function">
    <text evidence="6">GTPase that associates with the 50S ribosomal subunit and may have a role during protein synthesis or ribosome biogenesis.</text>
</comment>
<dbReference type="PATRIC" id="fig|1698263.3.peg.289"/>
<dbReference type="PROSITE" id="PS51705">
    <property type="entry name" value="G_HFLX"/>
    <property type="match status" value="1"/>
</dbReference>
<evidence type="ECO:0000313" key="11">
    <source>
        <dbReference type="EMBL" id="KXA91064.1"/>
    </source>
</evidence>
<dbReference type="Proteomes" id="UP000070373">
    <property type="component" value="Unassembled WGS sequence"/>
</dbReference>
<keyword evidence="5 6" id="KW-0342">GTP-binding</keyword>
<feature type="coiled-coil region" evidence="9">
    <location>
        <begin position="152"/>
        <end position="179"/>
    </location>
</feature>
<comment type="cofactor">
    <cofactor evidence="8">
        <name>Mg(2+)</name>
        <dbReference type="ChEBI" id="CHEBI:18420"/>
    </cofactor>
</comment>
<dbReference type="NCBIfam" id="TIGR03156">
    <property type="entry name" value="GTP_HflX"/>
    <property type="match status" value="1"/>
</dbReference>
<dbReference type="InterPro" id="IPR042108">
    <property type="entry name" value="GTPase_HflX_N_sf"/>
</dbReference>
<dbReference type="NCBIfam" id="TIGR00231">
    <property type="entry name" value="small_GTP"/>
    <property type="match status" value="1"/>
</dbReference>
<dbReference type="HAMAP" id="MF_00900">
    <property type="entry name" value="GTPase_HflX"/>
    <property type="match status" value="1"/>
</dbReference>
<keyword evidence="4 8" id="KW-0460">Magnesium</keyword>
<dbReference type="InterPro" id="IPR027417">
    <property type="entry name" value="P-loop_NTPase"/>
</dbReference>
<dbReference type="Pfam" id="PF16360">
    <property type="entry name" value="GTP-bdg_M"/>
    <property type="match status" value="1"/>
</dbReference>
<comment type="subunit">
    <text evidence="6">Monomer. Associates with the 50S ribosomal subunit.</text>
</comment>
<feature type="binding site" evidence="7">
    <location>
        <begin position="192"/>
        <end position="199"/>
    </location>
    <ligand>
        <name>GTP</name>
        <dbReference type="ChEBI" id="CHEBI:37565"/>
    </ligand>
</feature>
<feature type="binding site" evidence="8">
    <location>
        <position position="199"/>
    </location>
    <ligand>
        <name>Mg(2+)</name>
        <dbReference type="ChEBI" id="CHEBI:18420"/>
    </ligand>
</feature>
<organism evidence="11 12">
    <name type="scientific">candidate division MSBL1 archaeon SCGC-AAA259E17</name>
    <dbReference type="NCBI Taxonomy" id="1698263"/>
    <lineage>
        <taxon>Archaea</taxon>
        <taxon>Methanobacteriati</taxon>
        <taxon>Methanobacteriota</taxon>
        <taxon>candidate division MSBL1</taxon>
    </lineage>
</organism>
<evidence type="ECO:0000256" key="5">
    <source>
        <dbReference type="ARBA" id="ARBA00023134"/>
    </source>
</evidence>
<evidence type="ECO:0000256" key="2">
    <source>
        <dbReference type="ARBA" id="ARBA00022723"/>
    </source>
</evidence>
<keyword evidence="3 6" id="KW-0547">Nucleotide-binding</keyword>
<comment type="similarity">
    <text evidence="6">Belongs to the TRAFAC class OBG-HflX-like GTPase superfamily. HflX GTPase family.</text>
</comment>
<dbReference type="InterPro" id="IPR025121">
    <property type="entry name" value="GTPase_HflX_N"/>
</dbReference>
<keyword evidence="2 8" id="KW-0479">Metal-binding</keyword>
<sequence>MRVVLVERRLPNESSGLGELEALAETLEYEVVGRMEQTREPDPAFHIGKGKVEELAQTVDSSDADRVIFANPLKPSQAFKLEEKIGVKVIDRFQLILEIFAMRASSPEANLQVEYARLNYELPRIKESVKRAKLGEFPGLRGGGEYGERARVEAVEKRMKTLEERLESFEEAREQRRKRRRERGFNLVALAGYTNAGKSTLLNAISSADVEVDDRLFTTLSPRTRVMKGNSQKILVTDTVGFVDDLPPWLIEAFKAALEEVYLADLVLLMVDVSEPFEDILRKFRTSMEILSESSADVITVLNKIDLISESSLERKLNSLGRIFNNVKPISAKDGINLDGLKEEIRSRLLEQVQARLTTHRREGVEKLLHKLYEEAEVKDVKYSSPTEVTFWTDREGLGRIRKYSDEKTKIDIIGENS</sequence>
<evidence type="ECO:0000256" key="3">
    <source>
        <dbReference type="ARBA" id="ARBA00022741"/>
    </source>
</evidence>
<dbReference type="CDD" id="cd01878">
    <property type="entry name" value="HflX"/>
    <property type="match status" value="1"/>
</dbReference>
<keyword evidence="9" id="KW-0175">Coiled coil</keyword>
<feature type="binding site" evidence="7">
    <location>
        <begin position="303"/>
        <end position="306"/>
    </location>
    <ligand>
        <name>GTP</name>
        <dbReference type="ChEBI" id="CHEBI:37565"/>
    </ligand>
</feature>
<gene>
    <name evidence="6" type="primary">hflX</name>
    <name evidence="11" type="ORF">AKJ64_04985</name>
</gene>
<comment type="subcellular location">
    <subcellularLocation>
        <location evidence="6">Cytoplasm</location>
    </subcellularLocation>
    <text evidence="6">May associate with membranes.</text>
</comment>
<evidence type="ECO:0000256" key="1">
    <source>
        <dbReference type="ARBA" id="ARBA00022490"/>
    </source>
</evidence>
<dbReference type="Gene3D" id="3.40.50.11060">
    <property type="entry name" value="GTPase HflX, N-terminal domain"/>
    <property type="match status" value="1"/>
</dbReference>
<keyword evidence="12" id="KW-1185">Reference proteome</keyword>
<dbReference type="PRINTS" id="PR00326">
    <property type="entry name" value="GTP1OBG"/>
</dbReference>
<dbReference type="SUPFAM" id="SSF52540">
    <property type="entry name" value="P-loop containing nucleoside triphosphate hydrolases"/>
    <property type="match status" value="1"/>
</dbReference>
<evidence type="ECO:0000256" key="9">
    <source>
        <dbReference type="SAM" id="Coils"/>
    </source>
</evidence>
<evidence type="ECO:0000256" key="7">
    <source>
        <dbReference type="PIRSR" id="PIRSR006809-1"/>
    </source>
</evidence>
<reference evidence="11 12" key="1">
    <citation type="journal article" date="2016" name="Sci. Rep.">
        <title>Metabolic traits of an uncultured archaeal lineage -MSBL1- from brine pools of the Red Sea.</title>
        <authorList>
            <person name="Mwirichia R."/>
            <person name="Alam I."/>
            <person name="Rashid M."/>
            <person name="Vinu M."/>
            <person name="Ba-Alawi W."/>
            <person name="Anthony Kamau A."/>
            <person name="Kamanda Ngugi D."/>
            <person name="Goker M."/>
            <person name="Klenk H.P."/>
            <person name="Bajic V."/>
            <person name="Stingl U."/>
        </authorList>
    </citation>
    <scope>NUCLEOTIDE SEQUENCE [LARGE SCALE GENOMIC DNA]</scope>
    <source>
        <strain evidence="11">SCGC-AAA259E17</strain>
    </source>
</reference>
<dbReference type="GO" id="GO:0005525">
    <property type="term" value="F:GTP binding"/>
    <property type="evidence" value="ECO:0007669"/>
    <property type="project" value="UniProtKB-UniRule"/>
</dbReference>
<dbReference type="PANTHER" id="PTHR10229">
    <property type="entry name" value="GTP-BINDING PROTEIN HFLX"/>
    <property type="match status" value="1"/>
</dbReference>
<proteinExistence type="inferred from homology"/>
<comment type="caution">
    <text evidence="11">The sequence shown here is derived from an EMBL/GenBank/DDBJ whole genome shotgun (WGS) entry which is preliminary data.</text>
</comment>
<feature type="domain" description="Hflx-type G" evidence="10">
    <location>
        <begin position="186"/>
        <end position="353"/>
    </location>
</feature>
<evidence type="ECO:0000256" key="8">
    <source>
        <dbReference type="PIRSR" id="PIRSR006809-2"/>
    </source>
</evidence>
<dbReference type="PANTHER" id="PTHR10229:SF8">
    <property type="entry name" value="GTPASE HFLX"/>
    <property type="match status" value="1"/>
</dbReference>
<dbReference type="Gene3D" id="6.10.250.2860">
    <property type="match status" value="1"/>
</dbReference>
<dbReference type="GO" id="GO:0046872">
    <property type="term" value="F:metal ion binding"/>
    <property type="evidence" value="ECO:0007669"/>
    <property type="project" value="UniProtKB-KW"/>
</dbReference>
<feature type="binding site" evidence="7">
    <location>
        <begin position="238"/>
        <end position="241"/>
    </location>
    <ligand>
        <name>GTP</name>
        <dbReference type="ChEBI" id="CHEBI:37565"/>
    </ligand>
</feature>
<accession>A0A133UA60</accession>
<dbReference type="InterPro" id="IPR032305">
    <property type="entry name" value="GTP-bd_M"/>
</dbReference>
<name>A0A133UA60_9EURY</name>
<dbReference type="EMBL" id="LHXN01000125">
    <property type="protein sequence ID" value="KXA91064.1"/>
    <property type="molecule type" value="Genomic_DNA"/>
</dbReference>
<keyword evidence="1 6" id="KW-0963">Cytoplasm</keyword>
<protein>
    <recommendedName>
        <fullName evidence="6">GTPase HflX</fullName>
    </recommendedName>
    <alternativeName>
        <fullName evidence="6">GTP-binding protein HflX</fullName>
    </alternativeName>
</protein>
<dbReference type="Pfam" id="PF01926">
    <property type="entry name" value="MMR_HSR1"/>
    <property type="match status" value="1"/>
</dbReference>
<dbReference type="Gene3D" id="3.40.50.300">
    <property type="entry name" value="P-loop containing nucleotide triphosphate hydrolases"/>
    <property type="match status" value="1"/>
</dbReference>
<dbReference type="InterPro" id="IPR016496">
    <property type="entry name" value="GTPase_HflX"/>
</dbReference>
<dbReference type="PIRSF" id="PIRSF006809">
    <property type="entry name" value="GTP-binding_hflX_prd"/>
    <property type="match status" value="1"/>
</dbReference>
<evidence type="ECO:0000256" key="4">
    <source>
        <dbReference type="ARBA" id="ARBA00022842"/>
    </source>
</evidence>
<evidence type="ECO:0000259" key="10">
    <source>
        <dbReference type="PROSITE" id="PS51705"/>
    </source>
</evidence>
<dbReference type="InterPro" id="IPR006073">
    <property type="entry name" value="GTP-bd"/>
</dbReference>
<feature type="binding site" evidence="7">
    <location>
        <begin position="217"/>
        <end position="221"/>
    </location>
    <ligand>
        <name>GTP</name>
        <dbReference type="ChEBI" id="CHEBI:37565"/>
    </ligand>
</feature>
<dbReference type="Pfam" id="PF13167">
    <property type="entry name" value="GTP-bdg_N"/>
    <property type="match status" value="1"/>
</dbReference>
<dbReference type="InterPro" id="IPR005225">
    <property type="entry name" value="Small_GTP-bd"/>
</dbReference>
<feature type="binding site" evidence="7">
    <location>
        <begin position="331"/>
        <end position="333"/>
    </location>
    <ligand>
        <name>GTP</name>
        <dbReference type="ChEBI" id="CHEBI:37565"/>
    </ligand>
</feature>
<dbReference type="FunFam" id="3.40.50.11060:FF:000001">
    <property type="entry name" value="GTPase HflX"/>
    <property type="match status" value="1"/>
</dbReference>
<dbReference type="AlphaFoldDB" id="A0A133UA60"/>
<evidence type="ECO:0000313" key="12">
    <source>
        <dbReference type="Proteomes" id="UP000070373"/>
    </source>
</evidence>
<dbReference type="InterPro" id="IPR030394">
    <property type="entry name" value="G_HFLX_dom"/>
</dbReference>